<dbReference type="CDD" id="cd00143">
    <property type="entry name" value="PP2Cc"/>
    <property type="match status" value="1"/>
</dbReference>
<dbReference type="Proteomes" id="UP000001514">
    <property type="component" value="Unassembled WGS sequence"/>
</dbReference>
<keyword evidence="3" id="KW-1185">Reference proteome</keyword>
<dbReference type="EMBL" id="GL377584">
    <property type="protein sequence ID" value="EFJ26348.1"/>
    <property type="molecule type" value="Genomic_DNA"/>
</dbReference>
<dbReference type="PANTHER" id="PTHR13832:SF840">
    <property type="entry name" value="PROTEIN PHOSPHATASE 2C 60-RELATED"/>
    <property type="match status" value="1"/>
</dbReference>
<dbReference type="InParanoid" id="D8RMJ2"/>
<evidence type="ECO:0000313" key="2">
    <source>
        <dbReference type="EMBL" id="EFJ26348.1"/>
    </source>
</evidence>
<dbReference type="Pfam" id="PF00481">
    <property type="entry name" value="PP2C"/>
    <property type="match status" value="1"/>
</dbReference>
<name>D8RMJ2_SELML</name>
<sequence length="272" mass="29530">LKAAKREKVSQDVEGPYCKIGVSCMQGWRWFMEDAHAVVADLDTKGMAYVGVFDSHISPRAAQFCAQNMHARILDRAPLDDLGLVLHKSFMDMDGEFRGTIKDPSDPDSVFRAGGCTATVVLLSDRGTKVTVAGVGDCRCVASRAGVAEELSRDHKPDLPDERERIEAAGGSVTFGRLKDLNVSRGIGDYRLKIPADLPPEKQQLSAAPEIREATVVGDPGIEFVVVASDGVWECRSSQEVVDFVRGKLMESESQGGPLVSRICEELMDSCV</sequence>
<protein>
    <recommendedName>
        <fullName evidence="1">PPM-type phosphatase domain-containing protein</fullName>
    </recommendedName>
</protein>
<dbReference type="InterPro" id="IPR015655">
    <property type="entry name" value="PP2C"/>
</dbReference>
<dbReference type="Gene3D" id="3.60.40.10">
    <property type="entry name" value="PPM-type phosphatase domain"/>
    <property type="match status" value="1"/>
</dbReference>
<evidence type="ECO:0000259" key="1">
    <source>
        <dbReference type="PROSITE" id="PS51746"/>
    </source>
</evidence>
<dbReference type="InterPro" id="IPR036457">
    <property type="entry name" value="PPM-type-like_dom_sf"/>
</dbReference>
<evidence type="ECO:0000313" key="3">
    <source>
        <dbReference type="Proteomes" id="UP000001514"/>
    </source>
</evidence>
<gene>
    <name evidence="2" type="ORF">SELMODRAFT_34798</name>
</gene>
<dbReference type="OMA" id="QDNRVNG"/>
<organism evidence="3">
    <name type="scientific">Selaginella moellendorffii</name>
    <name type="common">Spikemoss</name>
    <dbReference type="NCBI Taxonomy" id="88036"/>
    <lineage>
        <taxon>Eukaryota</taxon>
        <taxon>Viridiplantae</taxon>
        <taxon>Streptophyta</taxon>
        <taxon>Embryophyta</taxon>
        <taxon>Tracheophyta</taxon>
        <taxon>Lycopodiopsida</taxon>
        <taxon>Selaginellales</taxon>
        <taxon>Selaginellaceae</taxon>
        <taxon>Selaginella</taxon>
    </lineage>
</organism>
<dbReference type="SMART" id="SM00332">
    <property type="entry name" value="PP2Cc"/>
    <property type="match status" value="1"/>
</dbReference>
<accession>D8RMJ2</accession>
<dbReference type="PANTHER" id="PTHR13832">
    <property type="entry name" value="PROTEIN PHOSPHATASE 2C"/>
    <property type="match status" value="1"/>
</dbReference>
<dbReference type="STRING" id="88036.D8RMJ2"/>
<dbReference type="PROSITE" id="PS51746">
    <property type="entry name" value="PPM_2"/>
    <property type="match status" value="1"/>
</dbReference>
<dbReference type="HOGENOM" id="CLU_013173_4_1_1"/>
<feature type="non-terminal residue" evidence="2">
    <location>
        <position position="1"/>
    </location>
</feature>
<reference evidence="2 3" key="1">
    <citation type="journal article" date="2011" name="Science">
        <title>The Selaginella genome identifies genetic changes associated with the evolution of vascular plants.</title>
        <authorList>
            <person name="Banks J.A."/>
            <person name="Nishiyama T."/>
            <person name="Hasebe M."/>
            <person name="Bowman J.L."/>
            <person name="Gribskov M."/>
            <person name="dePamphilis C."/>
            <person name="Albert V.A."/>
            <person name="Aono N."/>
            <person name="Aoyama T."/>
            <person name="Ambrose B.A."/>
            <person name="Ashton N.W."/>
            <person name="Axtell M.J."/>
            <person name="Barker E."/>
            <person name="Barker M.S."/>
            <person name="Bennetzen J.L."/>
            <person name="Bonawitz N.D."/>
            <person name="Chapple C."/>
            <person name="Cheng C."/>
            <person name="Correa L.G."/>
            <person name="Dacre M."/>
            <person name="DeBarry J."/>
            <person name="Dreyer I."/>
            <person name="Elias M."/>
            <person name="Engstrom E.M."/>
            <person name="Estelle M."/>
            <person name="Feng L."/>
            <person name="Finet C."/>
            <person name="Floyd S.K."/>
            <person name="Frommer W.B."/>
            <person name="Fujita T."/>
            <person name="Gramzow L."/>
            <person name="Gutensohn M."/>
            <person name="Harholt J."/>
            <person name="Hattori M."/>
            <person name="Heyl A."/>
            <person name="Hirai T."/>
            <person name="Hiwatashi Y."/>
            <person name="Ishikawa M."/>
            <person name="Iwata M."/>
            <person name="Karol K.G."/>
            <person name="Koehler B."/>
            <person name="Kolukisaoglu U."/>
            <person name="Kubo M."/>
            <person name="Kurata T."/>
            <person name="Lalonde S."/>
            <person name="Li K."/>
            <person name="Li Y."/>
            <person name="Litt A."/>
            <person name="Lyons E."/>
            <person name="Manning G."/>
            <person name="Maruyama T."/>
            <person name="Michael T.P."/>
            <person name="Mikami K."/>
            <person name="Miyazaki S."/>
            <person name="Morinaga S."/>
            <person name="Murata T."/>
            <person name="Mueller-Roeber B."/>
            <person name="Nelson D.R."/>
            <person name="Obara M."/>
            <person name="Oguri Y."/>
            <person name="Olmstead R.G."/>
            <person name="Onodera N."/>
            <person name="Petersen B.L."/>
            <person name="Pils B."/>
            <person name="Prigge M."/>
            <person name="Rensing S.A."/>
            <person name="Riano-Pachon D.M."/>
            <person name="Roberts A.W."/>
            <person name="Sato Y."/>
            <person name="Scheller H.V."/>
            <person name="Schulz B."/>
            <person name="Schulz C."/>
            <person name="Shakirov E.V."/>
            <person name="Shibagaki N."/>
            <person name="Shinohara N."/>
            <person name="Shippen D.E."/>
            <person name="Soerensen I."/>
            <person name="Sotooka R."/>
            <person name="Sugimoto N."/>
            <person name="Sugita M."/>
            <person name="Sumikawa N."/>
            <person name="Tanurdzic M."/>
            <person name="Theissen G."/>
            <person name="Ulvskov P."/>
            <person name="Wakazuki S."/>
            <person name="Weng J.K."/>
            <person name="Willats W.W."/>
            <person name="Wipf D."/>
            <person name="Wolf P.G."/>
            <person name="Yang L."/>
            <person name="Zimmer A.D."/>
            <person name="Zhu Q."/>
            <person name="Mitros T."/>
            <person name="Hellsten U."/>
            <person name="Loque D."/>
            <person name="Otillar R."/>
            <person name="Salamov A."/>
            <person name="Schmutz J."/>
            <person name="Shapiro H."/>
            <person name="Lindquist E."/>
            <person name="Lucas S."/>
            <person name="Rokhsar D."/>
            <person name="Grigoriev I.V."/>
        </authorList>
    </citation>
    <scope>NUCLEOTIDE SEQUENCE [LARGE SCALE GENOMIC DNA]</scope>
</reference>
<dbReference type="InterPro" id="IPR001932">
    <property type="entry name" value="PPM-type_phosphatase-like_dom"/>
</dbReference>
<dbReference type="GO" id="GO:0004722">
    <property type="term" value="F:protein serine/threonine phosphatase activity"/>
    <property type="evidence" value="ECO:0000318"/>
    <property type="project" value="GO_Central"/>
</dbReference>
<dbReference type="SUPFAM" id="SSF81606">
    <property type="entry name" value="PP2C-like"/>
    <property type="match status" value="1"/>
</dbReference>
<dbReference type="eggNOG" id="KOG0698">
    <property type="taxonomic scope" value="Eukaryota"/>
</dbReference>
<feature type="non-terminal residue" evidence="2">
    <location>
        <position position="272"/>
    </location>
</feature>
<dbReference type="AlphaFoldDB" id="D8RMJ2"/>
<feature type="domain" description="PPM-type phosphatase" evidence="1">
    <location>
        <begin position="19"/>
        <end position="272"/>
    </location>
</feature>
<dbReference type="KEGG" id="smo:SELMODRAFT_34798"/>
<proteinExistence type="predicted"/>
<dbReference type="GO" id="GO:0007165">
    <property type="term" value="P:signal transduction"/>
    <property type="evidence" value="ECO:0000318"/>
    <property type="project" value="GO_Central"/>
</dbReference>
<dbReference type="OrthoDB" id="10264738at2759"/>